<evidence type="ECO:0000313" key="2">
    <source>
        <dbReference type="Proteomes" id="UP000193675"/>
    </source>
</evidence>
<proteinExistence type="predicted"/>
<protein>
    <submittedName>
        <fullName evidence="1">Uncharacterized protein</fullName>
    </submittedName>
</protein>
<dbReference type="AlphaFoldDB" id="A0A1X1A296"/>
<dbReference type="EMBL" id="NBWC01000007">
    <property type="protein sequence ID" value="ORL66289.1"/>
    <property type="molecule type" value="Genomic_DNA"/>
</dbReference>
<reference evidence="1 2" key="1">
    <citation type="submission" date="2017-04" db="EMBL/GenBank/DDBJ databases">
        <title>Presence of VIM-2 positive Pseudomonas species in chickens and their surrounding environment.</title>
        <authorList>
            <person name="Zhang R."/>
        </authorList>
    </citation>
    <scope>NUCLEOTIDE SEQUENCE [LARGE SCALE GENOMIC DNA]</scope>
    <source>
        <strain evidence="1 2">DZ-C18</strain>
    </source>
</reference>
<accession>A0A1X1A296</accession>
<comment type="caution">
    <text evidence="1">The sequence shown here is derived from an EMBL/GenBank/DDBJ whole genome shotgun (WGS) entry which is preliminary data.</text>
</comment>
<name>A0A1X1A296_PSEPU</name>
<evidence type="ECO:0000313" key="1">
    <source>
        <dbReference type="EMBL" id="ORL66289.1"/>
    </source>
</evidence>
<dbReference type="RefSeq" id="WP_084855003.1">
    <property type="nucleotide sequence ID" value="NZ_NBWC01000007.1"/>
</dbReference>
<sequence>MSNDFAAPEIPALGGGESLDLKSLNGNDLDVLFTYDEIDENDYCIINFRGRSADGRNLVYKGGGIVGELDDRKYATMWIPNAQLEEFSGGWGFVSVDQDDGFGKLTESGLAFFYVDKAADTVRTLPPAQVIGGNGLRIDRDREPGDAMVVVGPYAAMAVDDKVKYFWYGQDKHGKPLGPISLQHVITAQDIGKPLLWLLDGNELHLASEGQGEVSYTIDYADSATGSQSPRQLLRIVQGEPEGPKLPSPRIEGLTGDHVDPGAYPDGIVVQADDYGMQLDDEVVLHVYGRAPTTCVVQVDVSILQSGKIRFGLGHDWLQANTSGRVTLVYQFSRLGTLQVSEALSLTIGTAPVLPAPTVDGVEFEGDAKGSLTPERAVNVRIPKEVEARKFEMIAVNRMGDRFPANPTLGGDKTFQFPMEVIAANLGQRLELFYSFKHDDGTVEYSKAYDLGIRNVVNPNHFKRIECKAAKEGKLSLSTVPEEGVLLELPMWQFSRPEQPVRIQAMGHDAGGAMLPVEIVRDDLPLTLAERQAGKVQAYMAKRFVQSLKLNDTFRIRAAVSFDEGRSFKTLPALVLTLVP</sequence>
<gene>
    <name evidence="1" type="ORF">B7H17_05965</name>
</gene>
<organism evidence="1 2">
    <name type="scientific">Pseudomonas putida</name>
    <name type="common">Arthrobacter siderocapsulatus</name>
    <dbReference type="NCBI Taxonomy" id="303"/>
    <lineage>
        <taxon>Bacteria</taxon>
        <taxon>Pseudomonadati</taxon>
        <taxon>Pseudomonadota</taxon>
        <taxon>Gammaproteobacteria</taxon>
        <taxon>Pseudomonadales</taxon>
        <taxon>Pseudomonadaceae</taxon>
        <taxon>Pseudomonas</taxon>
    </lineage>
</organism>
<dbReference type="OrthoDB" id="7015712at2"/>
<dbReference type="Proteomes" id="UP000193675">
    <property type="component" value="Unassembled WGS sequence"/>
</dbReference>